<dbReference type="SUPFAM" id="SSF53335">
    <property type="entry name" value="S-adenosyl-L-methionine-dependent methyltransferases"/>
    <property type="match status" value="1"/>
</dbReference>
<dbReference type="EMBL" id="CAJFCV020000003">
    <property type="protein sequence ID" value="CAG9108687.1"/>
    <property type="molecule type" value="Genomic_DNA"/>
</dbReference>
<dbReference type="InterPro" id="IPR029063">
    <property type="entry name" value="SAM-dependent_MTases_sf"/>
</dbReference>
<evidence type="ECO:0000313" key="1">
    <source>
        <dbReference type="EMBL" id="CAD5221632.1"/>
    </source>
</evidence>
<dbReference type="OrthoDB" id="1723750at2759"/>
<proteinExistence type="predicted"/>
<evidence type="ECO:0000313" key="3">
    <source>
        <dbReference type="Proteomes" id="UP000659654"/>
    </source>
</evidence>
<reference evidence="1" key="2">
    <citation type="submission" date="2020-09" db="EMBL/GenBank/DDBJ databases">
        <authorList>
            <person name="Kikuchi T."/>
        </authorList>
    </citation>
    <scope>NUCLEOTIDE SEQUENCE</scope>
    <source>
        <strain evidence="1">Ka4C1</strain>
    </source>
</reference>
<dbReference type="WBParaSite" id="BXY_1623800.1">
    <property type="protein sequence ID" value="BXY_1623800.1"/>
    <property type="gene ID" value="BXY_1623800"/>
</dbReference>
<dbReference type="Gene3D" id="3.40.50.150">
    <property type="entry name" value="Vaccinia Virus protein VP39"/>
    <property type="match status" value="1"/>
</dbReference>
<gene>
    <name evidence="1" type="ORF">BXYJ_LOCUS6775</name>
</gene>
<dbReference type="Proteomes" id="UP000582659">
    <property type="component" value="Unassembled WGS sequence"/>
</dbReference>
<dbReference type="SMR" id="A0A1I7ST68"/>
<organism evidence="2 4">
    <name type="scientific">Bursaphelenchus xylophilus</name>
    <name type="common">Pinewood nematode worm</name>
    <name type="synonym">Aphelenchoides xylophilus</name>
    <dbReference type="NCBI Taxonomy" id="6326"/>
    <lineage>
        <taxon>Eukaryota</taxon>
        <taxon>Metazoa</taxon>
        <taxon>Ecdysozoa</taxon>
        <taxon>Nematoda</taxon>
        <taxon>Chromadorea</taxon>
        <taxon>Rhabditida</taxon>
        <taxon>Tylenchina</taxon>
        <taxon>Tylenchomorpha</taxon>
        <taxon>Aphelenchoidea</taxon>
        <taxon>Aphelenchoididae</taxon>
        <taxon>Bursaphelenchus</taxon>
    </lineage>
</organism>
<dbReference type="Proteomes" id="UP000095284">
    <property type="component" value="Unplaced"/>
</dbReference>
<dbReference type="Proteomes" id="UP000659654">
    <property type="component" value="Unassembled WGS sequence"/>
</dbReference>
<keyword evidence="3" id="KW-1185">Reference proteome</keyword>
<name>A0A1I7ST68_BURXY</name>
<dbReference type="AlphaFoldDB" id="A0A1I7ST68"/>
<accession>A0A1I7ST68</accession>
<sequence>MVITTSTAIPTVHSEIRLNSNRTLRYVAPFLIDKNYLTDGTTIKRKVSESQDDNESWEGVLDMCQAMDDIIEIDKESELMAEKSVLEIGFCTGLPSVFALDSGASDVTIHAWSSTALEFYVKPTMKRNKVPKNICKFNSSILKSTIQSLGGKKFDVIVAPELLQMDETDFEEVHGILDAALKPFGIVLICSRSYYPHCSGNIPAFMEMCKMKGVFDAYLRWSSTKPDQDSHRVIQLTRTLR</sequence>
<evidence type="ECO:0000313" key="2">
    <source>
        <dbReference type="Proteomes" id="UP000095284"/>
    </source>
</evidence>
<evidence type="ECO:0000313" key="4">
    <source>
        <dbReference type="WBParaSite" id="BXY_1623800.1"/>
    </source>
</evidence>
<dbReference type="eggNOG" id="KOG2920">
    <property type="taxonomic scope" value="Eukaryota"/>
</dbReference>
<dbReference type="EMBL" id="CAJFDI010000003">
    <property type="protein sequence ID" value="CAD5221632.1"/>
    <property type="molecule type" value="Genomic_DNA"/>
</dbReference>
<protein>
    <submittedName>
        <fullName evidence="1">(pine wood nematode) hypothetical protein</fullName>
    </submittedName>
</protein>
<reference evidence="4" key="1">
    <citation type="submission" date="2016-11" db="UniProtKB">
        <authorList>
            <consortium name="WormBaseParasite"/>
        </authorList>
    </citation>
    <scope>IDENTIFICATION</scope>
</reference>